<keyword evidence="3 6" id="KW-0812">Transmembrane</keyword>
<feature type="transmembrane region" description="Helical" evidence="6">
    <location>
        <begin position="214"/>
        <end position="235"/>
    </location>
</feature>
<evidence type="ECO:0000256" key="1">
    <source>
        <dbReference type="ARBA" id="ARBA00004651"/>
    </source>
</evidence>
<dbReference type="GO" id="GO:0005886">
    <property type="term" value="C:plasma membrane"/>
    <property type="evidence" value="ECO:0007669"/>
    <property type="project" value="UniProtKB-SubCell"/>
</dbReference>
<feature type="transmembrane region" description="Helical" evidence="6">
    <location>
        <begin position="349"/>
        <end position="367"/>
    </location>
</feature>
<keyword evidence="4 6" id="KW-1133">Transmembrane helix</keyword>
<feature type="transmembrane region" description="Helical" evidence="6">
    <location>
        <begin position="158"/>
        <end position="178"/>
    </location>
</feature>
<proteinExistence type="predicted"/>
<evidence type="ECO:0000256" key="4">
    <source>
        <dbReference type="ARBA" id="ARBA00022989"/>
    </source>
</evidence>
<dbReference type="EMBL" id="CP097501">
    <property type="protein sequence ID" value="URD67188.1"/>
    <property type="molecule type" value="Genomic_DNA"/>
</dbReference>
<evidence type="ECO:0000256" key="2">
    <source>
        <dbReference type="ARBA" id="ARBA00022475"/>
    </source>
</evidence>
<feature type="transmembrane region" description="Helical" evidence="6">
    <location>
        <begin position="32"/>
        <end position="52"/>
    </location>
</feature>
<keyword evidence="2" id="KW-1003">Cell membrane</keyword>
<evidence type="ECO:0000256" key="5">
    <source>
        <dbReference type="ARBA" id="ARBA00023136"/>
    </source>
</evidence>
<sequence>MGNALSRVLMIIATILMVKVLGDDVYSKYAVLYNGILGIQVFLTMGLNTILMKKVSEGESIIESIFEVSEIIFGISIIFFLLFFSLLENNLIRTLDYFKEVSFFTIIFSAISIVFFGLLVSVLYGLQEKIKIAKLNILNAILVLSFLVFFSIQKDLNLILLGLGLGNLLSICLFLFLNRMIIANFISRDGRNHLNNGYKKISNKIQYVKKGFPIFLSALLVMPVTGVIYTLMYLNGLGKEIAIFSVAMQWYSIILFVPGVLANLLLVEFSKNRDILNLSYYIKRVFINFIITILVSILVFVLLLFVLPIYGKEYEKNMDVFLVFILVALVNSLNTVAGQFFISTNKQIWGFYCNVFWAMLVLAFVFFALEHGFGILGVSLSFLFSYLWHALNQNLYIYMYLKGN</sequence>
<reference evidence="7" key="1">
    <citation type="submission" date="2022-05" db="EMBL/GenBank/DDBJ databases">
        <title>Alysiella filiformis genome sequencing.</title>
        <authorList>
            <person name="Viehboeck T."/>
        </authorList>
    </citation>
    <scope>NUCLEOTIDE SEQUENCE</scope>
    <source>
        <strain evidence="7">DSM 2580</strain>
    </source>
</reference>
<gene>
    <name evidence="7" type="ORF">LNQ82_08340</name>
</gene>
<organism evidence="7 8">
    <name type="scientific">Conchiformibius steedae DSM 2580</name>
    <dbReference type="NCBI Taxonomy" id="1121352"/>
    <lineage>
        <taxon>Bacteria</taxon>
        <taxon>Pseudomonadati</taxon>
        <taxon>Pseudomonadota</taxon>
        <taxon>Betaproteobacteria</taxon>
        <taxon>Neisseriales</taxon>
        <taxon>Neisseriaceae</taxon>
        <taxon>Conchiformibius</taxon>
    </lineage>
</organism>
<evidence type="ECO:0000313" key="8">
    <source>
        <dbReference type="Proteomes" id="UP001056819"/>
    </source>
</evidence>
<dbReference type="Proteomes" id="UP001056819">
    <property type="component" value="Chromosome"/>
</dbReference>
<dbReference type="PANTHER" id="PTHR30250">
    <property type="entry name" value="PST FAMILY PREDICTED COLANIC ACID TRANSPORTER"/>
    <property type="match status" value="1"/>
</dbReference>
<feature type="transmembrane region" description="Helical" evidence="6">
    <location>
        <begin position="241"/>
        <end position="266"/>
    </location>
</feature>
<dbReference type="PANTHER" id="PTHR30250:SF11">
    <property type="entry name" value="O-ANTIGEN TRANSPORTER-RELATED"/>
    <property type="match status" value="1"/>
</dbReference>
<feature type="transmembrane region" description="Helical" evidence="6">
    <location>
        <begin position="64"/>
        <end position="83"/>
    </location>
</feature>
<evidence type="ECO:0000256" key="3">
    <source>
        <dbReference type="ARBA" id="ARBA00022692"/>
    </source>
</evidence>
<feature type="transmembrane region" description="Helical" evidence="6">
    <location>
        <begin position="321"/>
        <end position="342"/>
    </location>
</feature>
<evidence type="ECO:0000313" key="7">
    <source>
        <dbReference type="EMBL" id="URD67188.1"/>
    </source>
</evidence>
<dbReference type="AlphaFoldDB" id="A0AAE9HV54"/>
<feature type="transmembrane region" description="Helical" evidence="6">
    <location>
        <begin position="103"/>
        <end position="126"/>
    </location>
</feature>
<feature type="transmembrane region" description="Helical" evidence="6">
    <location>
        <begin position="133"/>
        <end position="152"/>
    </location>
</feature>
<name>A0AAE9HV54_9NEIS</name>
<feature type="transmembrane region" description="Helical" evidence="6">
    <location>
        <begin position="286"/>
        <end position="309"/>
    </location>
</feature>
<comment type="subcellular location">
    <subcellularLocation>
        <location evidence="1">Cell membrane</location>
        <topology evidence="1">Multi-pass membrane protein</topology>
    </subcellularLocation>
</comment>
<evidence type="ECO:0008006" key="9">
    <source>
        <dbReference type="Google" id="ProtNLM"/>
    </source>
</evidence>
<keyword evidence="5 6" id="KW-0472">Membrane</keyword>
<accession>A0AAE9HV54</accession>
<protein>
    <recommendedName>
        <fullName evidence="9">Oligosaccharide flippase family protein</fullName>
    </recommendedName>
</protein>
<evidence type="ECO:0000256" key="6">
    <source>
        <dbReference type="SAM" id="Phobius"/>
    </source>
</evidence>
<dbReference type="RefSeq" id="WP_182078458.1">
    <property type="nucleotide sequence ID" value="NZ_CP097501.1"/>
</dbReference>
<dbReference type="InterPro" id="IPR050833">
    <property type="entry name" value="Poly_Biosynth_Transport"/>
</dbReference>
<feature type="transmembrane region" description="Helical" evidence="6">
    <location>
        <begin position="373"/>
        <end position="391"/>
    </location>
</feature>